<evidence type="ECO:0000313" key="2">
    <source>
        <dbReference type="Proteomes" id="UP001341281"/>
    </source>
</evidence>
<name>A0AAQ3SQF7_PASNO</name>
<organism evidence="1 2">
    <name type="scientific">Paspalum notatum var. saurae</name>
    <dbReference type="NCBI Taxonomy" id="547442"/>
    <lineage>
        <taxon>Eukaryota</taxon>
        <taxon>Viridiplantae</taxon>
        <taxon>Streptophyta</taxon>
        <taxon>Embryophyta</taxon>
        <taxon>Tracheophyta</taxon>
        <taxon>Spermatophyta</taxon>
        <taxon>Magnoliopsida</taxon>
        <taxon>Liliopsida</taxon>
        <taxon>Poales</taxon>
        <taxon>Poaceae</taxon>
        <taxon>PACMAD clade</taxon>
        <taxon>Panicoideae</taxon>
        <taxon>Andropogonodae</taxon>
        <taxon>Paspaleae</taxon>
        <taxon>Paspalinae</taxon>
        <taxon>Paspalum</taxon>
    </lineage>
</organism>
<dbReference type="EMBL" id="CP144746">
    <property type="protein sequence ID" value="WVZ58845.1"/>
    <property type="molecule type" value="Genomic_DNA"/>
</dbReference>
<evidence type="ECO:0000313" key="1">
    <source>
        <dbReference type="EMBL" id="WVZ58845.1"/>
    </source>
</evidence>
<dbReference type="Proteomes" id="UP001341281">
    <property type="component" value="Chromosome 02"/>
</dbReference>
<proteinExistence type="predicted"/>
<reference evidence="1 2" key="1">
    <citation type="submission" date="2024-02" db="EMBL/GenBank/DDBJ databases">
        <title>High-quality chromosome-scale genome assembly of Pensacola bahiagrass (Paspalum notatum Flugge var. saurae).</title>
        <authorList>
            <person name="Vega J.M."/>
            <person name="Podio M."/>
            <person name="Orjuela J."/>
            <person name="Siena L.A."/>
            <person name="Pessino S.C."/>
            <person name="Combes M.C."/>
            <person name="Mariac C."/>
            <person name="Albertini E."/>
            <person name="Pupilli F."/>
            <person name="Ortiz J.P.A."/>
            <person name="Leblanc O."/>
        </authorList>
    </citation>
    <scope>NUCLEOTIDE SEQUENCE [LARGE SCALE GENOMIC DNA]</scope>
    <source>
        <strain evidence="1">R1</strain>
        <tissue evidence="1">Leaf</tissue>
    </source>
</reference>
<gene>
    <name evidence="1" type="ORF">U9M48_009071</name>
</gene>
<keyword evidence="2" id="KW-1185">Reference proteome</keyword>
<dbReference type="AlphaFoldDB" id="A0AAQ3SQF7"/>
<sequence length="76" mass="8416">MCGLTDDIKGFSAAVGDAIPSLYQAVMACLGFSREALMEALGHLTEKKAVGLMFVEMTNEDRALWLRTYLAKSYYM</sequence>
<protein>
    <submittedName>
        <fullName evidence="1">Uncharacterized protein</fullName>
    </submittedName>
</protein>
<dbReference type="PANTHER" id="PTHR47127">
    <property type="entry name" value="10A19I.15"/>
    <property type="match status" value="1"/>
</dbReference>
<accession>A0AAQ3SQF7</accession>